<evidence type="ECO:0000256" key="17">
    <source>
        <dbReference type="ARBA" id="ARBA00041185"/>
    </source>
</evidence>
<gene>
    <name evidence="24" type="primary">ftsW</name>
    <name evidence="24" type="ORF">KILIM_034_00490</name>
</gene>
<evidence type="ECO:0000256" key="4">
    <source>
        <dbReference type="ARBA" id="ARBA00022618"/>
    </source>
</evidence>
<evidence type="ECO:0000256" key="10">
    <source>
        <dbReference type="ARBA" id="ARBA00022989"/>
    </source>
</evidence>
<dbReference type="Pfam" id="PF01098">
    <property type="entry name" value="FTSW_RODA_SPOVE"/>
    <property type="match status" value="1"/>
</dbReference>
<dbReference type="PROSITE" id="PS00428">
    <property type="entry name" value="FTSW_RODA_SPOVE"/>
    <property type="match status" value="1"/>
</dbReference>
<evidence type="ECO:0000256" key="1">
    <source>
        <dbReference type="ARBA" id="ARBA00004651"/>
    </source>
</evidence>
<evidence type="ECO:0000256" key="14">
    <source>
        <dbReference type="ARBA" id="ARBA00032370"/>
    </source>
</evidence>
<dbReference type="GO" id="GO:0032153">
    <property type="term" value="C:cell division site"/>
    <property type="evidence" value="ECO:0007669"/>
    <property type="project" value="TreeGrafter"/>
</dbReference>
<evidence type="ECO:0000256" key="21">
    <source>
        <dbReference type="ARBA" id="ARBA00049966"/>
    </source>
</evidence>
<feature type="transmembrane region" description="Helical" evidence="23">
    <location>
        <begin position="195"/>
        <end position="211"/>
    </location>
</feature>
<dbReference type="PANTHER" id="PTHR30474:SF2">
    <property type="entry name" value="PEPTIDOGLYCAN GLYCOSYLTRANSFERASE FTSW-RELATED"/>
    <property type="match status" value="1"/>
</dbReference>
<reference evidence="24 25" key="1">
    <citation type="submission" date="2012-08" db="EMBL/GenBank/DDBJ databases">
        <title>Whole genome shotgun sequence of Kineosphaera limosa NBRC 100340.</title>
        <authorList>
            <person name="Yoshida I."/>
            <person name="Isaki S."/>
            <person name="Hosoyama A."/>
            <person name="Tsuchikane K."/>
            <person name="Katsumata H."/>
            <person name="Ando Y."/>
            <person name="Ohji S."/>
            <person name="Hamada M."/>
            <person name="Tamura T."/>
            <person name="Yamazoe A."/>
            <person name="Yamazaki S."/>
            <person name="Fujita N."/>
        </authorList>
    </citation>
    <scope>NUCLEOTIDE SEQUENCE [LARGE SCALE GENOMIC DNA]</scope>
    <source>
        <strain evidence="24 25">NBRC 100340</strain>
    </source>
</reference>
<dbReference type="InterPro" id="IPR013437">
    <property type="entry name" value="FtsW"/>
</dbReference>
<keyword evidence="9" id="KW-0573">Peptidoglycan synthesis</keyword>
<keyword evidence="12" id="KW-0131">Cell cycle</keyword>
<keyword evidence="6" id="KW-0808">Transferase</keyword>
<evidence type="ECO:0000256" key="20">
    <source>
        <dbReference type="ARBA" id="ARBA00049902"/>
    </source>
</evidence>
<evidence type="ECO:0000256" key="16">
    <source>
        <dbReference type="ARBA" id="ARBA00038053"/>
    </source>
</evidence>
<keyword evidence="25" id="KW-1185">Reference proteome</keyword>
<keyword evidence="5" id="KW-0328">Glycosyltransferase</keyword>
<keyword evidence="3" id="KW-1003">Cell membrane</keyword>
<comment type="similarity">
    <text evidence="16">Belongs to the SEDS family. FtsW subfamily.</text>
</comment>
<dbReference type="GO" id="GO:0008955">
    <property type="term" value="F:peptidoglycan glycosyltransferase activity"/>
    <property type="evidence" value="ECO:0007669"/>
    <property type="project" value="UniProtKB-EC"/>
</dbReference>
<evidence type="ECO:0000256" key="2">
    <source>
        <dbReference type="ARBA" id="ARBA00004752"/>
    </source>
</evidence>
<evidence type="ECO:0000256" key="7">
    <source>
        <dbReference type="ARBA" id="ARBA00022692"/>
    </source>
</evidence>
<comment type="pathway">
    <text evidence="2">Cell wall biogenesis; peptidoglycan biosynthesis.</text>
</comment>
<dbReference type="EMBL" id="BAHD01000034">
    <property type="protein sequence ID" value="GAB96300.1"/>
    <property type="molecule type" value="Genomic_DNA"/>
</dbReference>
<name>K6WAS3_9MICO</name>
<evidence type="ECO:0000256" key="5">
    <source>
        <dbReference type="ARBA" id="ARBA00022676"/>
    </source>
</evidence>
<evidence type="ECO:0000256" key="9">
    <source>
        <dbReference type="ARBA" id="ARBA00022984"/>
    </source>
</evidence>
<feature type="compositionally biased region" description="Basic and acidic residues" evidence="22">
    <location>
        <begin position="8"/>
        <end position="17"/>
    </location>
</feature>
<feature type="transmembrane region" description="Helical" evidence="23">
    <location>
        <begin position="173"/>
        <end position="189"/>
    </location>
</feature>
<keyword evidence="7 23" id="KW-0812">Transmembrane</keyword>
<feature type="transmembrane region" description="Helical" evidence="23">
    <location>
        <begin position="40"/>
        <end position="69"/>
    </location>
</feature>
<dbReference type="PANTHER" id="PTHR30474">
    <property type="entry name" value="CELL CYCLE PROTEIN"/>
    <property type="match status" value="1"/>
</dbReference>
<feature type="transmembrane region" description="Helical" evidence="23">
    <location>
        <begin position="81"/>
        <end position="99"/>
    </location>
</feature>
<dbReference type="eggNOG" id="COG0772">
    <property type="taxonomic scope" value="Bacteria"/>
</dbReference>
<evidence type="ECO:0000256" key="3">
    <source>
        <dbReference type="ARBA" id="ARBA00022475"/>
    </source>
</evidence>
<feature type="transmembrane region" description="Helical" evidence="23">
    <location>
        <begin position="340"/>
        <end position="362"/>
    </location>
</feature>
<feature type="transmembrane region" description="Helical" evidence="23">
    <location>
        <begin position="293"/>
        <end position="319"/>
    </location>
</feature>
<dbReference type="InterPro" id="IPR018365">
    <property type="entry name" value="Cell_cycle_FtsW-rel_CS"/>
</dbReference>
<comment type="subcellular location">
    <subcellularLocation>
        <location evidence="1">Cell membrane</location>
        <topology evidence="1">Multi-pass membrane protein</topology>
    </subcellularLocation>
</comment>
<feature type="transmembrane region" description="Helical" evidence="23">
    <location>
        <begin position="218"/>
        <end position="238"/>
    </location>
</feature>
<dbReference type="OrthoDB" id="9768187at2"/>
<accession>K6WAS3</accession>
<dbReference type="AlphaFoldDB" id="K6WAS3"/>
<comment type="caution">
    <text evidence="24">The sequence shown here is derived from an EMBL/GenBank/DDBJ whole genome shotgun (WGS) entry which is preliminary data.</text>
</comment>
<dbReference type="GO" id="GO:0071555">
    <property type="term" value="P:cell wall organization"/>
    <property type="evidence" value="ECO:0007669"/>
    <property type="project" value="UniProtKB-KW"/>
</dbReference>
<comment type="catalytic activity">
    <reaction evidence="20">
        <text>[GlcNAc-(1-&gt;4)-Mur2Ac(oyl-L-Ala-gamma-D-Glu-L-Lys-D-Ala-D-Ala)](n)-di-trans,octa-cis-undecaprenyl diphosphate + beta-D-GlcNAc-(1-&gt;4)-Mur2Ac(oyl-L-Ala-gamma-D-Glu-L-Lys-D-Ala-D-Ala)-di-trans,octa-cis-undecaprenyl diphosphate = [GlcNAc-(1-&gt;4)-Mur2Ac(oyl-L-Ala-gamma-D-Glu-L-Lys-D-Ala-D-Ala)](n+1)-di-trans,octa-cis-undecaprenyl diphosphate + di-trans,octa-cis-undecaprenyl diphosphate + H(+)</text>
        <dbReference type="Rhea" id="RHEA:23708"/>
        <dbReference type="Rhea" id="RHEA-COMP:9602"/>
        <dbReference type="Rhea" id="RHEA-COMP:9603"/>
        <dbReference type="ChEBI" id="CHEBI:15378"/>
        <dbReference type="ChEBI" id="CHEBI:58405"/>
        <dbReference type="ChEBI" id="CHEBI:60033"/>
        <dbReference type="ChEBI" id="CHEBI:78435"/>
        <dbReference type="EC" id="2.4.99.28"/>
    </reaction>
</comment>
<evidence type="ECO:0000256" key="6">
    <source>
        <dbReference type="ARBA" id="ARBA00022679"/>
    </source>
</evidence>
<feature type="region of interest" description="Disordered" evidence="22">
    <location>
        <begin position="1"/>
        <end position="20"/>
    </location>
</feature>
<evidence type="ECO:0000256" key="8">
    <source>
        <dbReference type="ARBA" id="ARBA00022960"/>
    </source>
</evidence>
<dbReference type="EC" id="2.4.99.28" evidence="19"/>
<comment type="function">
    <text evidence="21">Peptidoglycan polymerase that is essential for cell division.</text>
</comment>
<evidence type="ECO:0000256" key="18">
    <source>
        <dbReference type="ARBA" id="ARBA00041418"/>
    </source>
</evidence>
<keyword evidence="4 24" id="KW-0132">Cell division</keyword>
<evidence type="ECO:0000256" key="23">
    <source>
        <dbReference type="SAM" id="Phobius"/>
    </source>
</evidence>
<evidence type="ECO:0000256" key="11">
    <source>
        <dbReference type="ARBA" id="ARBA00023136"/>
    </source>
</evidence>
<dbReference type="GO" id="GO:0015648">
    <property type="term" value="F:lipid-linked peptidoglycan transporter activity"/>
    <property type="evidence" value="ECO:0007669"/>
    <property type="project" value="TreeGrafter"/>
</dbReference>
<keyword evidence="11 23" id="KW-0472">Membrane</keyword>
<dbReference type="NCBIfam" id="TIGR02614">
    <property type="entry name" value="ftsW"/>
    <property type="match status" value="1"/>
</dbReference>
<sequence length="421" mass="44774">MSLTSTPRPRERRREDEPVAGIPPQEHPIWARLESPLSTYYLLIAVVAALLLIGLVMVLSASSVAAVQARGDAFVTFRRQLVFAVIGVVGAVVASRMSVRTWRSLAIPMLLGALCLQALVFTPLGVNVLGNRNWLTLGPIQIQPSEIGKLALVVYGASVLATKRRLLGQWRHAIVPLVFPAGALVVGLVLLGHDLGTALVLLATLAGLLWASGVSGRLFVLAGGAAAVGVTAMVLVSGNRMHRLNTWLGCEEVHQCWQSQHGLYALADGGLSGLGLGASREKWLWLPEPHNDFIFAIIGEELGIGGTLTVLVLFALLTLACYRIVMRTDDPFVRVATAGVMAWIISQAMINIGSVIGLLPVIGVPLPLVSSGGSALVMTLAALGMVISFARNEPACKRALDARPRVMLRSLSVFPAGRGRR</sequence>
<keyword evidence="13" id="KW-0961">Cell wall biogenesis/degradation</keyword>
<evidence type="ECO:0000256" key="19">
    <source>
        <dbReference type="ARBA" id="ARBA00044770"/>
    </source>
</evidence>
<keyword evidence="10 23" id="KW-1133">Transmembrane helix</keyword>
<dbReference type="STRING" id="1184609.KILIM_034_00490"/>
<evidence type="ECO:0000313" key="24">
    <source>
        <dbReference type="EMBL" id="GAB96300.1"/>
    </source>
</evidence>
<dbReference type="GO" id="GO:0008360">
    <property type="term" value="P:regulation of cell shape"/>
    <property type="evidence" value="ECO:0007669"/>
    <property type="project" value="UniProtKB-KW"/>
</dbReference>
<dbReference type="InterPro" id="IPR001182">
    <property type="entry name" value="FtsW/RodA"/>
</dbReference>
<feature type="transmembrane region" description="Helical" evidence="23">
    <location>
        <begin position="368"/>
        <end position="390"/>
    </location>
</feature>
<feature type="transmembrane region" description="Helical" evidence="23">
    <location>
        <begin position="105"/>
        <end position="129"/>
    </location>
</feature>
<evidence type="ECO:0000256" key="15">
    <source>
        <dbReference type="ARBA" id="ARBA00033270"/>
    </source>
</evidence>
<keyword evidence="8" id="KW-0133">Cell shape</keyword>
<evidence type="ECO:0000256" key="12">
    <source>
        <dbReference type="ARBA" id="ARBA00023306"/>
    </source>
</evidence>
<dbReference type="GO" id="GO:0051301">
    <property type="term" value="P:cell division"/>
    <property type="evidence" value="ECO:0007669"/>
    <property type="project" value="UniProtKB-KW"/>
</dbReference>
<organism evidence="24 25">
    <name type="scientific">Kineosphaera limosa NBRC 100340</name>
    <dbReference type="NCBI Taxonomy" id="1184609"/>
    <lineage>
        <taxon>Bacteria</taxon>
        <taxon>Bacillati</taxon>
        <taxon>Actinomycetota</taxon>
        <taxon>Actinomycetes</taxon>
        <taxon>Micrococcales</taxon>
        <taxon>Dermatophilaceae</taxon>
        <taxon>Kineosphaera</taxon>
    </lineage>
</organism>
<dbReference type="GO" id="GO:0005886">
    <property type="term" value="C:plasma membrane"/>
    <property type="evidence" value="ECO:0007669"/>
    <property type="project" value="UniProtKB-SubCell"/>
</dbReference>
<evidence type="ECO:0000256" key="13">
    <source>
        <dbReference type="ARBA" id="ARBA00023316"/>
    </source>
</evidence>
<evidence type="ECO:0000313" key="25">
    <source>
        <dbReference type="Proteomes" id="UP000008366"/>
    </source>
</evidence>
<dbReference type="GO" id="GO:0009252">
    <property type="term" value="P:peptidoglycan biosynthetic process"/>
    <property type="evidence" value="ECO:0007669"/>
    <property type="project" value="UniProtKB-KW"/>
</dbReference>
<dbReference type="RefSeq" id="WP_006592832.1">
    <property type="nucleotide sequence ID" value="NZ_BAHD01000034.1"/>
</dbReference>
<evidence type="ECO:0000256" key="22">
    <source>
        <dbReference type="SAM" id="MobiDB-lite"/>
    </source>
</evidence>
<protein>
    <recommendedName>
        <fullName evidence="17">Probable peptidoglycan glycosyltransferase FtsW</fullName>
        <ecNumber evidence="19">2.4.99.28</ecNumber>
    </recommendedName>
    <alternativeName>
        <fullName evidence="18">Cell division protein FtsW</fullName>
    </alternativeName>
    <alternativeName>
        <fullName evidence="15">Cell wall polymerase</fullName>
    </alternativeName>
    <alternativeName>
        <fullName evidence="14">Peptidoglycan polymerase</fullName>
    </alternativeName>
</protein>
<proteinExistence type="inferred from homology"/>
<dbReference type="Proteomes" id="UP000008366">
    <property type="component" value="Unassembled WGS sequence"/>
</dbReference>